<dbReference type="Proteomes" id="UP000306319">
    <property type="component" value="Unassembled WGS sequence"/>
</dbReference>
<protein>
    <submittedName>
        <fullName evidence="1">Sodium:proton antiporter</fullName>
    </submittedName>
</protein>
<reference evidence="1" key="1">
    <citation type="submission" date="2019-04" db="EMBL/GenBank/DDBJ databases">
        <title>Microbes associate with the intestines of laboratory mice.</title>
        <authorList>
            <person name="Navarre W."/>
            <person name="Wong E."/>
            <person name="Huang K."/>
            <person name="Tropini C."/>
            <person name="Ng K."/>
            <person name="Yu B."/>
        </authorList>
    </citation>
    <scope>NUCLEOTIDE SEQUENCE</scope>
    <source>
        <strain evidence="1">NM04_E33</strain>
    </source>
</reference>
<dbReference type="EMBL" id="SRYB01000023">
    <property type="protein sequence ID" value="TGY77538.1"/>
    <property type="molecule type" value="Genomic_DNA"/>
</dbReference>
<proteinExistence type="predicted"/>
<evidence type="ECO:0000313" key="1">
    <source>
        <dbReference type="EMBL" id="TGY77538.1"/>
    </source>
</evidence>
<accession>A0AC61REH3</accession>
<gene>
    <name evidence="1" type="ORF">E5331_13920</name>
</gene>
<evidence type="ECO:0000313" key="2">
    <source>
        <dbReference type="Proteomes" id="UP000306319"/>
    </source>
</evidence>
<comment type="caution">
    <text evidence="1">The sequence shown here is derived from an EMBL/GenBank/DDBJ whole genome shotgun (WGS) entry which is preliminary data.</text>
</comment>
<sequence length="779" mass="86371">MINLPISTNLDISSQETVDQLETAVYTEINDDHNATKSSDVEDHTNGLIGDLAWILLLAAIVTLLFKKLKQPVVLGYILAGFLASPKFEYLPSISNLDNIEFWADLGIVVLMFTLGLEFSFKKLMNAGSSAIITALIIITGMTFAGFGVGKILQLNYINCIFLGGMISMSSTTIILKTLTDLGMRQKKFASLVLAVLIIEDLFAVLMLVLLSSLAMGNIEGTELLFSIGKLIFFLIIWCVVGIYVLPSFLSKIKNFLNDETLLVVAMGLCFSMAIFSVVCGFSLELGAFVMGSILAGTMVAERMERVVLPVKDLFGAVFFISVGMMVDPSVLVSYWSEILILAVVVICGMIFFGTLGMLVTGQSLRVAIESGFTLTQVGEFSFIIASLGMSLGVLEPSLYPIIVAVSVITIFTTPYFVKLSQPAYGFVEKHLPEKLSFLIDRYSKQVTDSSETKRLWKEILSRYVWRILLYSVVLLAIILVSRQFLFPLTHQYMGAWWRIIATAITFACMLPFLFALSFSSTKPDEKMQLHASASFYDVPLVAMKIIRYLITLFFIVYMISIAYNSMIAWIVGVVCFALILIFASSKLMVRYGNIEKKFIDNLNIRENTRLGINNNLVSDLHQAYIQVGAYCPFVGDRLKDSGLRDDYGISVSSIQRGDRMMPLPSIDARIFPGDILGVIGTDEQIKKLNDDIERDQAAFMAVETTQPEIALRSILLSASSPIINIPLGQTNLRTDYYSMIVKVQRGEDEFEQPGPSTVLREGDIVWVVGDASRIDAMK</sequence>
<name>A0AC61REH3_9BACT</name>
<keyword evidence="2" id="KW-1185">Reference proteome</keyword>
<organism evidence="1 2">
    <name type="scientific">Lepagella muris</name>
    <dbReference type="NCBI Taxonomy" id="3032870"/>
    <lineage>
        <taxon>Bacteria</taxon>
        <taxon>Pseudomonadati</taxon>
        <taxon>Bacteroidota</taxon>
        <taxon>Bacteroidia</taxon>
        <taxon>Bacteroidales</taxon>
        <taxon>Muribaculaceae</taxon>
        <taxon>Lepagella</taxon>
    </lineage>
</organism>